<sequence>MRDFAKRGAVRSPSKLQVADPPLMMEKLVVKIRLARSDSDAKQDIMKKYQPGYMDNLGFSYDLKSIMQYRKTPSLREKPDKNMDVDSTDGDGWLGLDGTHSFLYLELIGENGKRSGRVMLRKVVTIRTFNQRKTDHYVVAFKDVGPIRQLKITLKNGDKTYTFGDETSNLTALYCKCFVN</sequence>
<evidence type="ECO:0000313" key="3">
    <source>
        <dbReference type="EMBL" id="KAJ7370955.1"/>
    </source>
</evidence>
<accession>A0A9W9YWY9</accession>
<reference evidence="3" key="1">
    <citation type="submission" date="2023-01" db="EMBL/GenBank/DDBJ databases">
        <title>Genome assembly of the deep-sea coral Lophelia pertusa.</title>
        <authorList>
            <person name="Herrera S."/>
            <person name="Cordes E."/>
        </authorList>
    </citation>
    <scope>NUCLEOTIDE SEQUENCE</scope>
    <source>
        <strain evidence="3">USNM1676648</strain>
        <tissue evidence="3">Polyp</tissue>
    </source>
</reference>
<name>A0A9W9YWY9_9CNID</name>
<dbReference type="EMBL" id="MU826853">
    <property type="protein sequence ID" value="KAJ7370955.1"/>
    <property type="molecule type" value="Genomic_DNA"/>
</dbReference>
<gene>
    <name evidence="3" type="ORF">OS493_028567</name>
</gene>
<dbReference type="InterPro" id="IPR001024">
    <property type="entry name" value="PLAT/LH2_dom"/>
</dbReference>
<dbReference type="InterPro" id="IPR036392">
    <property type="entry name" value="PLAT/LH2_dom_sf"/>
</dbReference>
<comment type="caution">
    <text evidence="3">The sequence shown here is derived from an EMBL/GenBank/DDBJ whole genome shotgun (WGS) entry which is preliminary data.</text>
</comment>
<evidence type="ECO:0000259" key="2">
    <source>
        <dbReference type="PROSITE" id="PS50095"/>
    </source>
</evidence>
<organism evidence="3 4">
    <name type="scientific">Desmophyllum pertusum</name>
    <dbReference type="NCBI Taxonomy" id="174260"/>
    <lineage>
        <taxon>Eukaryota</taxon>
        <taxon>Metazoa</taxon>
        <taxon>Cnidaria</taxon>
        <taxon>Anthozoa</taxon>
        <taxon>Hexacorallia</taxon>
        <taxon>Scleractinia</taxon>
        <taxon>Caryophylliina</taxon>
        <taxon>Caryophylliidae</taxon>
        <taxon>Desmophyllum</taxon>
    </lineage>
</organism>
<dbReference type="SUPFAM" id="SSF49723">
    <property type="entry name" value="Lipase/lipooxygenase domain (PLAT/LH2 domain)"/>
    <property type="match status" value="1"/>
</dbReference>
<dbReference type="AlphaFoldDB" id="A0A9W9YWY9"/>
<evidence type="ECO:0000313" key="4">
    <source>
        <dbReference type="Proteomes" id="UP001163046"/>
    </source>
</evidence>
<feature type="domain" description="PLAT" evidence="2">
    <location>
        <begin position="81"/>
        <end position="180"/>
    </location>
</feature>
<dbReference type="PROSITE" id="PS50095">
    <property type="entry name" value="PLAT"/>
    <property type="match status" value="1"/>
</dbReference>
<keyword evidence="4" id="KW-1185">Reference proteome</keyword>
<dbReference type="Proteomes" id="UP001163046">
    <property type="component" value="Unassembled WGS sequence"/>
</dbReference>
<dbReference type="Gene3D" id="2.60.60.20">
    <property type="entry name" value="PLAT/LH2 domain"/>
    <property type="match status" value="1"/>
</dbReference>
<protein>
    <recommendedName>
        <fullName evidence="2">PLAT domain-containing protein</fullName>
    </recommendedName>
</protein>
<evidence type="ECO:0000256" key="1">
    <source>
        <dbReference type="PROSITE-ProRule" id="PRU00152"/>
    </source>
</evidence>
<comment type="caution">
    <text evidence="1">Lacks conserved residue(s) required for the propagation of feature annotation.</text>
</comment>
<proteinExistence type="predicted"/>
<dbReference type="OrthoDB" id="5982458at2759"/>